<reference evidence="7 8" key="1">
    <citation type="submission" date="2015-08" db="EMBL/GenBank/DDBJ databases">
        <title>Draft Genome Sequence of Bacillus vietnamensis UCD-SED5.</title>
        <authorList>
            <person name="Lee R.D."/>
            <person name="Jospin G."/>
            <person name="Lang J.M."/>
            <person name="Coil D.A."/>
            <person name="Eisen J.A."/>
        </authorList>
    </citation>
    <scope>NUCLEOTIDE SEQUENCE [LARGE SCALE GENOMIC DNA]</scope>
    <source>
        <strain evidence="7 8">UCD-SED5</strain>
    </source>
</reference>
<dbReference type="Gene3D" id="3.40.50.300">
    <property type="entry name" value="P-loop containing nucleotide triphosphate hydrolases"/>
    <property type="match status" value="1"/>
</dbReference>
<dbReference type="RefSeq" id="WP_060671042.1">
    <property type="nucleotide sequence ID" value="NZ_LIXZ01000002.1"/>
</dbReference>
<comment type="similarity">
    <text evidence="1 5">Belongs to the CoaE family.</text>
</comment>
<dbReference type="Proteomes" id="UP000050398">
    <property type="component" value="Unassembled WGS sequence"/>
</dbReference>
<keyword evidence="2 5" id="KW-0547">Nucleotide-binding</keyword>
<comment type="caution">
    <text evidence="7">The sequence shown here is derived from an EMBL/GenBank/DDBJ whole genome shotgun (WGS) entry which is preliminary data.</text>
</comment>
<dbReference type="SUPFAM" id="SSF52540">
    <property type="entry name" value="P-loop containing nucleoside triphosphate hydrolases"/>
    <property type="match status" value="1"/>
</dbReference>
<comment type="catalytic activity">
    <reaction evidence="5">
        <text>3'-dephospho-CoA + ATP = ADP + CoA + H(+)</text>
        <dbReference type="Rhea" id="RHEA:18245"/>
        <dbReference type="ChEBI" id="CHEBI:15378"/>
        <dbReference type="ChEBI" id="CHEBI:30616"/>
        <dbReference type="ChEBI" id="CHEBI:57287"/>
        <dbReference type="ChEBI" id="CHEBI:57328"/>
        <dbReference type="ChEBI" id="CHEBI:456216"/>
        <dbReference type="EC" id="2.7.1.24"/>
    </reaction>
</comment>
<dbReference type="Pfam" id="PF01121">
    <property type="entry name" value="CoaE"/>
    <property type="match status" value="1"/>
</dbReference>
<comment type="function">
    <text evidence="5">Catalyzes the phosphorylation of the 3'-hydroxyl group of dephosphocoenzyme A to form coenzyme A.</text>
</comment>
<dbReference type="eggNOG" id="COG0237">
    <property type="taxonomic scope" value="Bacteria"/>
</dbReference>
<feature type="binding site" evidence="5">
    <location>
        <begin position="12"/>
        <end position="17"/>
    </location>
    <ligand>
        <name>ATP</name>
        <dbReference type="ChEBI" id="CHEBI:30616"/>
    </ligand>
</feature>
<dbReference type="PATRIC" id="fig|218284.4.peg.837"/>
<keyword evidence="3 5" id="KW-0067">ATP-binding</keyword>
<accession>A0A0P6W5B6</accession>
<evidence type="ECO:0000256" key="5">
    <source>
        <dbReference type="HAMAP-Rule" id="MF_00376"/>
    </source>
</evidence>
<evidence type="ECO:0000256" key="4">
    <source>
        <dbReference type="ARBA" id="ARBA00022993"/>
    </source>
</evidence>
<dbReference type="CDD" id="cd02022">
    <property type="entry name" value="DPCK"/>
    <property type="match status" value="1"/>
</dbReference>
<organism evidence="7 8">
    <name type="scientific">Rossellomorea vietnamensis</name>
    <dbReference type="NCBI Taxonomy" id="218284"/>
    <lineage>
        <taxon>Bacteria</taxon>
        <taxon>Bacillati</taxon>
        <taxon>Bacillota</taxon>
        <taxon>Bacilli</taxon>
        <taxon>Bacillales</taxon>
        <taxon>Bacillaceae</taxon>
        <taxon>Rossellomorea</taxon>
    </lineage>
</organism>
<comment type="subcellular location">
    <subcellularLocation>
        <location evidence="5">Cytoplasm</location>
    </subcellularLocation>
</comment>
<evidence type="ECO:0000256" key="1">
    <source>
        <dbReference type="ARBA" id="ARBA00009018"/>
    </source>
</evidence>
<dbReference type="GO" id="GO:0015937">
    <property type="term" value="P:coenzyme A biosynthetic process"/>
    <property type="evidence" value="ECO:0007669"/>
    <property type="project" value="UniProtKB-UniRule"/>
</dbReference>
<dbReference type="FunFam" id="3.40.50.300:FF:000485">
    <property type="entry name" value="Dephospho-CoA kinase CAB5"/>
    <property type="match status" value="1"/>
</dbReference>
<dbReference type="EMBL" id="LIXZ01000002">
    <property type="protein sequence ID" value="KPL60895.1"/>
    <property type="molecule type" value="Genomic_DNA"/>
</dbReference>
<name>A0A0P6W5B6_9BACI</name>
<evidence type="ECO:0000256" key="6">
    <source>
        <dbReference type="NCBIfam" id="TIGR00152"/>
    </source>
</evidence>
<keyword evidence="5" id="KW-0963">Cytoplasm</keyword>
<dbReference type="PANTHER" id="PTHR10695:SF46">
    <property type="entry name" value="BIFUNCTIONAL COENZYME A SYNTHASE-RELATED"/>
    <property type="match status" value="1"/>
</dbReference>
<dbReference type="OrthoDB" id="9812943at2"/>
<sequence length="201" mass="22505">MARIIGLTGGIASGKSTISTMLHEKGYTIIDADLAARMVVEVGQPAYLAIVEEFGDGILHENDAAINREKLGQIIFNSEEKRKVLNSIVHPAVRSMMLQHKDEAIASGKNTIFMDIPLLFESDLTWMVERTLVVYVNEETQLSRLMERNHYNREDAASRIASQFPLKDKVNLADAVIDNNGSLHETKEQLEALLSEWDLQP</sequence>
<keyword evidence="5 7" id="KW-0418">Kinase</keyword>
<dbReference type="NCBIfam" id="TIGR00152">
    <property type="entry name" value="dephospho-CoA kinase"/>
    <property type="match status" value="1"/>
</dbReference>
<proteinExistence type="inferred from homology"/>
<dbReference type="EC" id="2.7.1.24" evidence="5 6"/>
<comment type="pathway">
    <text evidence="5">Cofactor biosynthesis; coenzyme A biosynthesis; CoA from (R)-pantothenate: step 5/5.</text>
</comment>
<evidence type="ECO:0000313" key="7">
    <source>
        <dbReference type="EMBL" id="KPL60895.1"/>
    </source>
</evidence>
<dbReference type="PANTHER" id="PTHR10695">
    <property type="entry name" value="DEPHOSPHO-COA KINASE-RELATED"/>
    <property type="match status" value="1"/>
</dbReference>
<dbReference type="InterPro" id="IPR001977">
    <property type="entry name" value="Depp_CoAkinase"/>
</dbReference>
<dbReference type="GO" id="GO:0005737">
    <property type="term" value="C:cytoplasm"/>
    <property type="evidence" value="ECO:0007669"/>
    <property type="project" value="UniProtKB-SubCell"/>
</dbReference>
<dbReference type="AlphaFoldDB" id="A0A0P6W5B6"/>
<evidence type="ECO:0000256" key="2">
    <source>
        <dbReference type="ARBA" id="ARBA00022741"/>
    </source>
</evidence>
<gene>
    <name evidence="5" type="primary">coaE</name>
    <name evidence="7" type="ORF">AM506_03965</name>
</gene>
<dbReference type="GO" id="GO:0005524">
    <property type="term" value="F:ATP binding"/>
    <property type="evidence" value="ECO:0007669"/>
    <property type="project" value="UniProtKB-UniRule"/>
</dbReference>
<evidence type="ECO:0000256" key="3">
    <source>
        <dbReference type="ARBA" id="ARBA00022840"/>
    </source>
</evidence>
<protein>
    <recommendedName>
        <fullName evidence="5 6">Dephospho-CoA kinase</fullName>
        <ecNumber evidence="5 6">2.7.1.24</ecNumber>
    </recommendedName>
    <alternativeName>
        <fullName evidence="5">Dephosphocoenzyme A kinase</fullName>
    </alternativeName>
</protein>
<dbReference type="UniPathway" id="UPA00241">
    <property type="reaction ID" value="UER00356"/>
</dbReference>
<keyword evidence="4 5" id="KW-0173">Coenzyme A biosynthesis</keyword>
<dbReference type="HAMAP" id="MF_00376">
    <property type="entry name" value="Dephospho_CoA_kinase"/>
    <property type="match status" value="1"/>
</dbReference>
<keyword evidence="5" id="KW-0808">Transferase</keyword>
<dbReference type="InterPro" id="IPR027417">
    <property type="entry name" value="P-loop_NTPase"/>
</dbReference>
<dbReference type="GO" id="GO:0004140">
    <property type="term" value="F:dephospho-CoA kinase activity"/>
    <property type="evidence" value="ECO:0007669"/>
    <property type="project" value="UniProtKB-UniRule"/>
</dbReference>
<evidence type="ECO:0000313" key="8">
    <source>
        <dbReference type="Proteomes" id="UP000050398"/>
    </source>
</evidence>
<dbReference type="PROSITE" id="PS51219">
    <property type="entry name" value="DPCK"/>
    <property type="match status" value="1"/>
</dbReference>